<evidence type="ECO:0000313" key="2">
    <source>
        <dbReference type="EMBL" id="GMG99386.1"/>
    </source>
</evidence>
<protein>
    <submittedName>
        <fullName evidence="2">Uncharacterized protein</fullName>
    </submittedName>
</protein>
<gene>
    <name evidence="2" type="ORF">Nepgr_001226</name>
</gene>
<comment type="caution">
    <text evidence="2">The sequence shown here is derived from an EMBL/GenBank/DDBJ whole genome shotgun (WGS) entry which is preliminary data.</text>
</comment>
<organism evidence="2 3">
    <name type="scientific">Nepenthes gracilis</name>
    <name type="common">Slender pitcher plant</name>
    <dbReference type="NCBI Taxonomy" id="150966"/>
    <lineage>
        <taxon>Eukaryota</taxon>
        <taxon>Viridiplantae</taxon>
        <taxon>Streptophyta</taxon>
        <taxon>Embryophyta</taxon>
        <taxon>Tracheophyta</taxon>
        <taxon>Spermatophyta</taxon>
        <taxon>Magnoliopsida</taxon>
        <taxon>eudicotyledons</taxon>
        <taxon>Gunneridae</taxon>
        <taxon>Pentapetalae</taxon>
        <taxon>Caryophyllales</taxon>
        <taxon>Nepenthaceae</taxon>
        <taxon>Nepenthes</taxon>
    </lineage>
</organism>
<dbReference type="AlphaFoldDB" id="A0AAD3RVX8"/>
<dbReference type="PANTHER" id="PTHR34130">
    <property type="entry name" value="OS08G0243800 PROTEIN"/>
    <property type="match status" value="1"/>
</dbReference>
<name>A0AAD3RVX8_NEPGR</name>
<dbReference type="EMBL" id="BSYO01000001">
    <property type="protein sequence ID" value="GMG99386.1"/>
    <property type="molecule type" value="Genomic_DNA"/>
</dbReference>
<sequence length="235" mass="26288">MISKELDEAEETISLSDLPISHDSSTGGENFPTRSFSLHGSGDDLFEFFRTDFKYEESDDIIFCGKVITRGKSKIDQIPQVTDSGSNSQRRSVQPGFLNWLPLSFTRVRSALENVSNCKTSHWRRISSSKSPPKMEYCRKFARSTKSSGRWYGYMFGSMRPPSEMELDDIKSRQKRQNPKASFRLCDGDGERKDTKLERSRSGGGHGLRGANGSSGCRGHRGIAVVRAISCIPSI</sequence>
<reference evidence="2" key="1">
    <citation type="submission" date="2023-05" db="EMBL/GenBank/DDBJ databases">
        <title>Nepenthes gracilis genome sequencing.</title>
        <authorList>
            <person name="Fukushima K."/>
        </authorList>
    </citation>
    <scope>NUCLEOTIDE SEQUENCE</scope>
    <source>
        <strain evidence="2">SING2019-196</strain>
    </source>
</reference>
<evidence type="ECO:0000313" key="3">
    <source>
        <dbReference type="Proteomes" id="UP001279734"/>
    </source>
</evidence>
<evidence type="ECO:0000256" key="1">
    <source>
        <dbReference type="SAM" id="MobiDB-lite"/>
    </source>
</evidence>
<dbReference type="Proteomes" id="UP001279734">
    <property type="component" value="Unassembled WGS sequence"/>
</dbReference>
<feature type="compositionally biased region" description="Basic and acidic residues" evidence="1">
    <location>
        <begin position="186"/>
        <end position="201"/>
    </location>
</feature>
<dbReference type="PANTHER" id="PTHR34130:SF5">
    <property type="entry name" value="OS08G0243800 PROTEIN"/>
    <property type="match status" value="1"/>
</dbReference>
<feature type="region of interest" description="Disordered" evidence="1">
    <location>
        <begin position="172"/>
        <end position="216"/>
    </location>
</feature>
<keyword evidence="3" id="KW-1185">Reference proteome</keyword>
<proteinExistence type="predicted"/>
<accession>A0AAD3RVX8</accession>